<dbReference type="Pfam" id="PF01978">
    <property type="entry name" value="TrmB"/>
    <property type="match status" value="1"/>
</dbReference>
<protein>
    <submittedName>
        <fullName evidence="3">Sugar-specific transcriptional regulator TrmB</fullName>
    </submittedName>
</protein>
<reference evidence="4" key="1">
    <citation type="submission" date="2015-03" db="EMBL/GenBank/DDBJ databases">
        <authorList>
            <person name="Urmite Genomes"/>
        </authorList>
    </citation>
    <scope>NUCLEOTIDE SEQUENCE [LARGE SCALE GENOMIC DNA]</scope>
    <source>
        <strain evidence="4">Arc-Hr</strain>
    </source>
</reference>
<accession>A0A0D6JMD7</accession>
<evidence type="ECO:0000259" key="2">
    <source>
        <dbReference type="Pfam" id="PF01978"/>
    </source>
</evidence>
<name>A0A0D6JMD7_9EURY</name>
<dbReference type="SUPFAM" id="SSF46785">
    <property type="entry name" value="Winged helix' DNA-binding domain"/>
    <property type="match status" value="1"/>
</dbReference>
<dbReference type="PANTHER" id="PTHR34293:SF1">
    <property type="entry name" value="HTH-TYPE TRANSCRIPTIONAL REGULATOR TRMBL2"/>
    <property type="match status" value="1"/>
</dbReference>
<keyword evidence="4" id="KW-1185">Reference proteome</keyword>
<dbReference type="Gene3D" id="1.10.10.10">
    <property type="entry name" value="Winged helix-like DNA-binding domain superfamily/Winged helix DNA-binding domain"/>
    <property type="match status" value="1"/>
</dbReference>
<evidence type="ECO:0000313" key="3">
    <source>
        <dbReference type="EMBL" id="CQR49057.1"/>
    </source>
</evidence>
<keyword evidence="1" id="KW-0175">Coiled coil</keyword>
<dbReference type="Proteomes" id="UP000198902">
    <property type="component" value="Unassembled WGS sequence"/>
</dbReference>
<evidence type="ECO:0000256" key="1">
    <source>
        <dbReference type="SAM" id="Coils"/>
    </source>
</evidence>
<dbReference type="PANTHER" id="PTHR34293">
    <property type="entry name" value="HTH-TYPE TRANSCRIPTIONAL REGULATOR TRMBL2"/>
    <property type="match status" value="1"/>
</dbReference>
<evidence type="ECO:0000313" key="4">
    <source>
        <dbReference type="Proteomes" id="UP000198902"/>
    </source>
</evidence>
<dbReference type="InterPro" id="IPR036388">
    <property type="entry name" value="WH-like_DNA-bd_sf"/>
</dbReference>
<dbReference type="InterPro" id="IPR002831">
    <property type="entry name" value="Tscrpt_reg_TrmB_N"/>
</dbReference>
<dbReference type="InterPro" id="IPR051797">
    <property type="entry name" value="TrmB-like"/>
</dbReference>
<sequence>MERRDDSECRLGHMSTEDPQEDAVDVLQQLGLKEYEAKCFVGLTRVSTGTAKQLSEITDVPRTRVYDAVRMLEAQGLVEVQHSSPQRFRAVPLAEATETLRAQYQSRIDRLTNALERTERIDSDDESSVQEVWAMTGTDAIANRTHKLLGTAKDEIVLVLGDSSLLTDRLAKDLNARAEDVDVLVGAATEPLQQQVREAVPDATTFVSGLEWLRGENAAENLAIGRLLLVDRSSILVSTIVPDTGEEHAIFGSGFQNGLIVISRRLLSQGLLGRDSE</sequence>
<dbReference type="EMBL" id="CSTE01000001">
    <property type="protein sequence ID" value="CQR49057.1"/>
    <property type="molecule type" value="Genomic_DNA"/>
</dbReference>
<feature type="coiled-coil region" evidence="1">
    <location>
        <begin position="94"/>
        <end position="121"/>
    </location>
</feature>
<organism evidence="3 4">
    <name type="scientific">Haloferax massiliensis</name>
    <dbReference type="NCBI Taxonomy" id="1476858"/>
    <lineage>
        <taxon>Archaea</taxon>
        <taxon>Methanobacteriati</taxon>
        <taxon>Methanobacteriota</taxon>
        <taxon>Stenosarchaea group</taxon>
        <taxon>Halobacteria</taxon>
        <taxon>Halobacteriales</taxon>
        <taxon>Haloferacaceae</taxon>
        <taxon>Haloferax</taxon>
    </lineage>
</organism>
<dbReference type="AlphaFoldDB" id="A0A0D6JMD7"/>
<proteinExistence type="predicted"/>
<dbReference type="InterPro" id="IPR036390">
    <property type="entry name" value="WH_DNA-bd_sf"/>
</dbReference>
<gene>
    <name evidence="3" type="ORF">BN996_00512</name>
</gene>
<feature type="domain" description="Transcription regulator TrmB N-terminal" evidence="2">
    <location>
        <begin position="27"/>
        <end position="93"/>
    </location>
</feature>